<keyword evidence="3" id="KW-0560">Oxidoreductase</keyword>
<dbReference type="PANTHER" id="PTHR43401">
    <property type="entry name" value="L-THREONINE 3-DEHYDROGENASE"/>
    <property type="match status" value="1"/>
</dbReference>
<dbReference type="Proteomes" id="UP000241444">
    <property type="component" value="Unassembled WGS sequence"/>
</dbReference>
<dbReference type="GO" id="GO:0008270">
    <property type="term" value="F:zinc ion binding"/>
    <property type="evidence" value="ECO:0007669"/>
    <property type="project" value="InterPro"/>
</dbReference>
<comment type="caution">
    <text evidence="7">The sequence shown here is derived from an EMBL/GenBank/DDBJ whole genome shotgun (WGS) entry which is preliminary data.</text>
</comment>
<proteinExistence type="inferred from homology"/>
<evidence type="ECO:0000259" key="5">
    <source>
        <dbReference type="Pfam" id="PF00107"/>
    </source>
</evidence>
<feature type="domain" description="Alcohol dehydrogenase-like C-terminal" evidence="5">
    <location>
        <begin position="170"/>
        <end position="289"/>
    </location>
</feature>
<evidence type="ECO:0000256" key="2">
    <source>
        <dbReference type="ARBA" id="ARBA00022833"/>
    </source>
</evidence>
<dbReference type="InterPro" id="IPR050129">
    <property type="entry name" value="Zn_alcohol_dh"/>
</dbReference>
<reference evidence="8" key="1">
    <citation type="submission" date="2017-11" db="EMBL/GenBank/DDBJ databases">
        <authorList>
            <person name="Kuznetsova I."/>
            <person name="Sazanova A."/>
            <person name="Chirak E."/>
            <person name="Safronova V."/>
            <person name="Willems A."/>
        </authorList>
    </citation>
    <scope>NUCLEOTIDE SEQUENCE [LARGE SCALE GENOMIC DNA]</scope>
    <source>
        <strain evidence="8">STM 196</strain>
    </source>
</reference>
<keyword evidence="8" id="KW-1185">Reference proteome</keyword>
<name>A0A2P7BUY6_9HYPH</name>
<comment type="cofactor">
    <cofactor evidence="4">
        <name>Zn(2+)</name>
        <dbReference type="ChEBI" id="CHEBI:29105"/>
    </cofactor>
</comment>
<dbReference type="SUPFAM" id="SSF51735">
    <property type="entry name" value="NAD(P)-binding Rossmann-fold domains"/>
    <property type="match status" value="1"/>
</dbReference>
<evidence type="ECO:0000256" key="1">
    <source>
        <dbReference type="ARBA" id="ARBA00022723"/>
    </source>
</evidence>
<dbReference type="InterPro" id="IPR036291">
    <property type="entry name" value="NAD(P)-bd_dom_sf"/>
</dbReference>
<dbReference type="AlphaFoldDB" id="A0A2P7BUY6"/>
<dbReference type="InterPro" id="IPR013154">
    <property type="entry name" value="ADH-like_N"/>
</dbReference>
<accession>A0A2P7BUY6</accession>
<dbReference type="Pfam" id="PF08240">
    <property type="entry name" value="ADH_N"/>
    <property type="match status" value="1"/>
</dbReference>
<dbReference type="SUPFAM" id="SSF50129">
    <property type="entry name" value="GroES-like"/>
    <property type="match status" value="1"/>
</dbReference>
<dbReference type="CDD" id="cd08261">
    <property type="entry name" value="Zn_ADH7"/>
    <property type="match status" value="1"/>
</dbReference>
<dbReference type="InterPro" id="IPR013149">
    <property type="entry name" value="ADH-like_C"/>
</dbReference>
<dbReference type="InterPro" id="IPR011032">
    <property type="entry name" value="GroES-like_sf"/>
</dbReference>
<dbReference type="InterPro" id="IPR002328">
    <property type="entry name" value="ADH_Zn_CS"/>
</dbReference>
<evidence type="ECO:0000256" key="4">
    <source>
        <dbReference type="RuleBase" id="RU361277"/>
    </source>
</evidence>
<dbReference type="Gene3D" id="3.90.180.10">
    <property type="entry name" value="Medium-chain alcohol dehydrogenases, catalytic domain"/>
    <property type="match status" value="1"/>
</dbReference>
<evidence type="ECO:0000313" key="8">
    <source>
        <dbReference type="Proteomes" id="UP000241444"/>
    </source>
</evidence>
<evidence type="ECO:0000259" key="6">
    <source>
        <dbReference type="Pfam" id="PF08240"/>
    </source>
</evidence>
<evidence type="ECO:0000313" key="7">
    <source>
        <dbReference type="EMBL" id="PSH70278.1"/>
    </source>
</evidence>
<keyword evidence="2 4" id="KW-0862">Zinc</keyword>
<dbReference type="PROSITE" id="PS00059">
    <property type="entry name" value="ADH_ZINC"/>
    <property type="match status" value="1"/>
</dbReference>
<keyword evidence="1 4" id="KW-0479">Metal-binding</keyword>
<dbReference type="EMBL" id="PGGO01000002">
    <property type="protein sequence ID" value="PSH70278.1"/>
    <property type="molecule type" value="Genomic_DNA"/>
</dbReference>
<sequence length="336" mass="35807">MKAAVCVAPGNLVLEDRPEPEIPRKGWALLAVERVGICGTDFHIFEGKHPFLAYPRIMGHEVSGTVIAVGDDVGIPVGQEVYVNPYLACGECVACRQGKPNCCVKIEVLGVHRDGGMCERMLVPAGNLYSTAGLSLSDAAAVEFLAIGAHAVRRSLAEKGRRSLVIGAGPIGLGVALFSRLAGYGVAIADTAQDRLEFAKRQLDLEAFDMSERSCSCTGNDGFDVVFDATGNARSMEAAFGYVAHGGTLVLVSIVKDIIRFSDPEFHKREMMLIGSRNALRGDFEHVAASILNGAVPVSKLVTHRTSLEHIPDAMARWTGDKSGLVKAVIEVGVHP</sequence>
<feature type="domain" description="Alcohol dehydrogenase-like N-terminal" evidence="6">
    <location>
        <begin position="25"/>
        <end position="129"/>
    </location>
</feature>
<dbReference type="Gene3D" id="3.40.50.720">
    <property type="entry name" value="NAD(P)-binding Rossmann-like Domain"/>
    <property type="match status" value="1"/>
</dbReference>
<dbReference type="Pfam" id="PF00107">
    <property type="entry name" value="ADH_zinc_N"/>
    <property type="match status" value="1"/>
</dbReference>
<dbReference type="GO" id="GO:0016491">
    <property type="term" value="F:oxidoreductase activity"/>
    <property type="evidence" value="ECO:0007669"/>
    <property type="project" value="UniProtKB-KW"/>
</dbReference>
<dbReference type="OrthoDB" id="9809185at2"/>
<evidence type="ECO:0000256" key="3">
    <source>
        <dbReference type="ARBA" id="ARBA00023002"/>
    </source>
</evidence>
<dbReference type="PANTHER" id="PTHR43401:SF3">
    <property type="entry name" value="L-GALACTONATE-5-DEHYDROGENASE"/>
    <property type="match status" value="1"/>
</dbReference>
<dbReference type="RefSeq" id="WP_106709687.1">
    <property type="nucleotide sequence ID" value="NZ_PGGO01000002.1"/>
</dbReference>
<organism evidence="7 8">
    <name type="scientific">Phyllobacterium brassicacearum</name>
    <dbReference type="NCBI Taxonomy" id="314235"/>
    <lineage>
        <taxon>Bacteria</taxon>
        <taxon>Pseudomonadati</taxon>
        <taxon>Pseudomonadota</taxon>
        <taxon>Alphaproteobacteria</taxon>
        <taxon>Hyphomicrobiales</taxon>
        <taxon>Phyllobacteriaceae</taxon>
        <taxon>Phyllobacterium</taxon>
    </lineage>
</organism>
<comment type="similarity">
    <text evidence="4">Belongs to the zinc-containing alcohol dehydrogenase family.</text>
</comment>
<gene>
    <name evidence="7" type="ORF">CU102_04135</name>
</gene>
<protein>
    <submittedName>
        <fullName evidence="7">Dehydrogenase</fullName>
    </submittedName>
</protein>